<dbReference type="Proteomes" id="UP001501084">
    <property type="component" value="Unassembled WGS sequence"/>
</dbReference>
<sequence length="288" mass="28339">MKFSKKLAGAATIGAIAALTFGGSAASAAEGDPITLTPQITLGAESFTVTGAECINPGGTPGEFAAVLATDDVENPVVQTGIANADGTWSATIASPAESGVYEVAAYCNLYVDQFAYASSDLLVSAEAGVTLDVAEAQHFESFGFSGAGFAPSENVRVEFRQNGAVIESLGTVAANEVGEIVGDITLGNTLAYGAYDVVFVGETSGTEFAAPLAVTDGTVAPGAPADPGNVGGGVTPPAQPVGYTPGAKLANTGGENFAPFAIAGGVAALALGAGAVALGRRKARAAE</sequence>
<dbReference type="RefSeq" id="WP_346057657.1">
    <property type="nucleotide sequence ID" value="NZ_BAAAOP010000005.1"/>
</dbReference>
<proteinExistence type="predicted"/>
<gene>
    <name evidence="3" type="ORF">GCM10009786_10930</name>
</gene>
<organism evidence="3 4">
    <name type="scientific">Leucobacter alluvii</name>
    <dbReference type="NCBI Taxonomy" id="340321"/>
    <lineage>
        <taxon>Bacteria</taxon>
        <taxon>Bacillati</taxon>
        <taxon>Actinomycetota</taxon>
        <taxon>Actinomycetes</taxon>
        <taxon>Micrococcales</taxon>
        <taxon>Microbacteriaceae</taxon>
        <taxon>Leucobacter</taxon>
    </lineage>
</organism>
<reference evidence="3 4" key="1">
    <citation type="journal article" date="2019" name="Int. J. Syst. Evol. Microbiol.">
        <title>The Global Catalogue of Microorganisms (GCM) 10K type strain sequencing project: providing services to taxonomists for standard genome sequencing and annotation.</title>
        <authorList>
            <consortium name="The Broad Institute Genomics Platform"/>
            <consortium name="The Broad Institute Genome Sequencing Center for Infectious Disease"/>
            <person name="Wu L."/>
            <person name="Ma J."/>
        </authorList>
    </citation>
    <scope>NUCLEOTIDE SEQUENCE [LARGE SCALE GENOMIC DNA]</scope>
    <source>
        <strain evidence="3 4">JCM 14919</strain>
    </source>
</reference>
<keyword evidence="1" id="KW-0472">Membrane</keyword>
<dbReference type="NCBIfam" id="TIGR01167">
    <property type="entry name" value="LPXTG_anchor"/>
    <property type="match status" value="1"/>
</dbReference>
<evidence type="ECO:0000256" key="1">
    <source>
        <dbReference type="SAM" id="Phobius"/>
    </source>
</evidence>
<feature type="signal peptide" evidence="2">
    <location>
        <begin position="1"/>
        <end position="28"/>
    </location>
</feature>
<evidence type="ECO:0000256" key="2">
    <source>
        <dbReference type="SAM" id="SignalP"/>
    </source>
</evidence>
<feature type="chain" id="PRO_5045357040" description="Gram-positive cocci surface proteins LPxTG domain-containing protein" evidence="2">
    <location>
        <begin position="29"/>
        <end position="288"/>
    </location>
</feature>
<keyword evidence="1" id="KW-1133">Transmembrane helix</keyword>
<dbReference type="EMBL" id="BAAAOP010000005">
    <property type="protein sequence ID" value="GAA2187171.1"/>
    <property type="molecule type" value="Genomic_DNA"/>
</dbReference>
<comment type="caution">
    <text evidence="3">The sequence shown here is derived from an EMBL/GenBank/DDBJ whole genome shotgun (WGS) entry which is preliminary data.</text>
</comment>
<keyword evidence="4" id="KW-1185">Reference proteome</keyword>
<evidence type="ECO:0000313" key="4">
    <source>
        <dbReference type="Proteomes" id="UP001501084"/>
    </source>
</evidence>
<keyword evidence="2" id="KW-0732">Signal</keyword>
<evidence type="ECO:0000313" key="3">
    <source>
        <dbReference type="EMBL" id="GAA2187171.1"/>
    </source>
</evidence>
<evidence type="ECO:0008006" key="5">
    <source>
        <dbReference type="Google" id="ProtNLM"/>
    </source>
</evidence>
<accession>A0ABN3B517</accession>
<name>A0ABN3B517_9MICO</name>
<protein>
    <recommendedName>
        <fullName evidence="5">Gram-positive cocci surface proteins LPxTG domain-containing protein</fullName>
    </recommendedName>
</protein>
<feature type="transmembrane region" description="Helical" evidence="1">
    <location>
        <begin position="258"/>
        <end position="279"/>
    </location>
</feature>
<keyword evidence="1" id="KW-0812">Transmembrane</keyword>